<dbReference type="GO" id="GO:0016020">
    <property type="term" value="C:membrane"/>
    <property type="evidence" value="ECO:0007669"/>
    <property type="project" value="UniProtKB-SubCell"/>
</dbReference>
<dbReference type="PANTHER" id="PTHR22911">
    <property type="entry name" value="ACYL-MALONYL CONDENSING ENZYME-RELATED"/>
    <property type="match status" value="1"/>
</dbReference>
<evidence type="ECO:0000256" key="6">
    <source>
        <dbReference type="SAM" id="Phobius"/>
    </source>
</evidence>
<name>A0A8J7MSY2_9RHOB</name>
<dbReference type="Proteomes" id="UP000619033">
    <property type="component" value="Unassembled WGS sequence"/>
</dbReference>
<gene>
    <name evidence="8" type="ORF">JI744_06925</name>
</gene>
<keyword evidence="5 6" id="KW-0472">Membrane</keyword>
<feature type="transmembrane region" description="Helical" evidence="6">
    <location>
        <begin position="181"/>
        <end position="200"/>
    </location>
</feature>
<dbReference type="InterPro" id="IPR000620">
    <property type="entry name" value="EamA_dom"/>
</dbReference>
<comment type="caution">
    <text evidence="8">The sequence shown here is derived from an EMBL/GenBank/DDBJ whole genome shotgun (WGS) entry which is preliminary data.</text>
</comment>
<evidence type="ECO:0000256" key="5">
    <source>
        <dbReference type="ARBA" id="ARBA00023136"/>
    </source>
</evidence>
<dbReference type="EMBL" id="JAESVP010000003">
    <property type="protein sequence ID" value="MBL4927833.1"/>
    <property type="molecule type" value="Genomic_DNA"/>
</dbReference>
<dbReference type="InterPro" id="IPR037185">
    <property type="entry name" value="EmrE-like"/>
</dbReference>
<feature type="transmembrane region" description="Helical" evidence="6">
    <location>
        <begin position="150"/>
        <end position="169"/>
    </location>
</feature>
<evidence type="ECO:0000256" key="1">
    <source>
        <dbReference type="ARBA" id="ARBA00004141"/>
    </source>
</evidence>
<dbReference type="PANTHER" id="PTHR22911:SF6">
    <property type="entry name" value="SOLUTE CARRIER FAMILY 35 MEMBER G1"/>
    <property type="match status" value="1"/>
</dbReference>
<evidence type="ECO:0000256" key="3">
    <source>
        <dbReference type="ARBA" id="ARBA00022692"/>
    </source>
</evidence>
<feature type="transmembrane region" description="Helical" evidence="6">
    <location>
        <begin position="39"/>
        <end position="58"/>
    </location>
</feature>
<reference evidence="8" key="1">
    <citation type="submission" date="2021-01" db="EMBL/GenBank/DDBJ databases">
        <title>Genome seq and assembly of Tabrizicola sp. KVB23.</title>
        <authorList>
            <person name="Chhetri G."/>
        </authorList>
    </citation>
    <scope>NUCLEOTIDE SEQUENCE</scope>
    <source>
        <strain evidence="8">KVB23</strain>
    </source>
</reference>
<evidence type="ECO:0000313" key="9">
    <source>
        <dbReference type="Proteomes" id="UP000619033"/>
    </source>
</evidence>
<organism evidence="8 9">
    <name type="scientific">Fuscibacter oryzae</name>
    <dbReference type="NCBI Taxonomy" id="2803939"/>
    <lineage>
        <taxon>Bacteria</taxon>
        <taxon>Pseudomonadati</taxon>
        <taxon>Pseudomonadota</taxon>
        <taxon>Alphaproteobacteria</taxon>
        <taxon>Rhodobacterales</taxon>
        <taxon>Paracoccaceae</taxon>
        <taxon>Fuscibacter</taxon>
    </lineage>
</organism>
<comment type="subcellular location">
    <subcellularLocation>
        <location evidence="1">Membrane</location>
        <topology evidence="1">Multi-pass membrane protein</topology>
    </subcellularLocation>
</comment>
<feature type="transmembrane region" description="Helical" evidence="6">
    <location>
        <begin position="282"/>
        <end position="299"/>
    </location>
</feature>
<evidence type="ECO:0000259" key="7">
    <source>
        <dbReference type="Pfam" id="PF00892"/>
    </source>
</evidence>
<feature type="transmembrane region" description="Helical" evidence="6">
    <location>
        <begin position="100"/>
        <end position="118"/>
    </location>
</feature>
<sequence length="314" mass="33300">MRTSSTTLGILYLIAGIAIFSVQDLILKLLSGSYPLHQAMVLRSLTAIPCLLVITKLMDGTLRGLVSPTWPLMLVRGVLNFLAYTAYYLALAALPMATTVALYFTAPLMITLLSALVLKERVSPRRWLALAAGFAGVVIMVQPGGDLFDWAALLPIFCGAAYAGSMVAARIMGVRDSAAALAFWGNIAFLLCAAALALVYGTGAHEGAGHASLAFLTRGWVWPTTQDALLMCACGGIAAIGLTLLTQAYRIAANSVVAPFEFTFAFWGILWGWLFWGDLPNALGWLGITIIIGAGLYVVRADEPNEKAAPKGAA</sequence>
<comment type="similarity">
    <text evidence="2">Belongs to the drug/metabolite transporter (DMT) superfamily. 10 TMS drug/metabolite exporter (DME) (TC 2.A.7.3) family.</text>
</comment>
<evidence type="ECO:0000313" key="8">
    <source>
        <dbReference type="EMBL" id="MBL4927833.1"/>
    </source>
</evidence>
<accession>A0A8J7MSY2</accession>
<proteinExistence type="inferred from homology"/>
<feature type="transmembrane region" description="Helical" evidence="6">
    <location>
        <begin position="7"/>
        <end position="27"/>
    </location>
</feature>
<dbReference type="AlphaFoldDB" id="A0A8J7MSY2"/>
<keyword evidence="4 6" id="KW-1133">Transmembrane helix</keyword>
<evidence type="ECO:0000256" key="4">
    <source>
        <dbReference type="ARBA" id="ARBA00022989"/>
    </source>
</evidence>
<feature type="transmembrane region" description="Helical" evidence="6">
    <location>
        <begin position="127"/>
        <end position="144"/>
    </location>
</feature>
<dbReference type="Pfam" id="PF00892">
    <property type="entry name" value="EamA"/>
    <property type="match status" value="1"/>
</dbReference>
<feature type="domain" description="EamA" evidence="7">
    <location>
        <begin position="8"/>
        <end position="141"/>
    </location>
</feature>
<dbReference type="Gene3D" id="1.10.3730.20">
    <property type="match status" value="1"/>
</dbReference>
<dbReference type="RefSeq" id="WP_202658968.1">
    <property type="nucleotide sequence ID" value="NZ_JAESVP010000003.1"/>
</dbReference>
<feature type="transmembrane region" description="Helical" evidence="6">
    <location>
        <begin position="256"/>
        <end position="276"/>
    </location>
</feature>
<protein>
    <submittedName>
        <fullName evidence="8">DMT family transporter</fullName>
    </submittedName>
</protein>
<evidence type="ECO:0000256" key="2">
    <source>
        <dbReference type="ARBA" id="ARBA00009853"/>
    </source>
</evidence>
<keyword evidence="9" id="KW-1185">Reference proteome</keyword>
<feature type="transmembrane region" description="Helical" evidence="6">
    <location>
        <begin position="228"/>
        <end position="249"/>
    </location>
</feature>
<keyword evidence="3 6" id="KW-0812">Transmembrane</keyword>
<feature type="transmembrane region" description="Helical" evidence="6">
    <location>
        <begin position="70"/>
        <end position="94"/>
    </location>
</feature>
<dbReference type="SUPFAM" id="SSF103481">
    <property type="entry name" value="Multidrug resistance efflux transporter EmrE"/>
    <property type="match status" value="2"/>
</dbReference>